<dbReference type="Gene3D" id="2.70.98.10">
    <property type="match status" value="1"/>
</dbReference>
<proteinExistence type="inferred from homology"/>
<evidence type="ECO:0000256" key="4">
    <source>
        <dbReference type="PIRNR" id="PIRNR016020"/>
    </source>
</evidence>
<evidence type="ECO:0000313" key="6">
    <source>
        <dbReference type="Proteomes" id="UP001207930"/>
    </source>
</evidence>
<reference evidence="5 6" key="1">
    <citation type="submission" date="2022-10" db="EMBL/GenBank/DDBJ databases">
        <title>Luteolibacter flavescens strain MCCC 1K03193, whole genome shotgun sequencing project.</title>
        <authorList>
            <person name="Zhao G."/>
            <person name="Shen L."/>
        </authorList>
    </citation>
    <scope>NUCLEOTIDE SEQUENCE [LARGE SCALE GENOMIC DNA]</scope>
    <source>
        <strain evidence="5 6">MCCC 1K03193</strain>
    </source>
</reference>
<comment type="caution">
    <text evidence="5">The sequence shown here is derived from an EMBL/GenBank/DDBJ whole genome shotgun (WGS) entry which is preliminary data.</text>
</comment>
<comment type="catalytic activity">
    <reaction evidence="1">
        <text>alpha-D-glucose 6-phosphate = beta-D-glucose 6-phosphate</text>
        <dbReference type="Rhea" id="RHEA:16249"/>
        <dbReference type="ChEBI" id="CHEBI:58225"/>
        <dbReference type="ChEBI" id="CHEBI:58247"/>
        <dbReference type="EC" id="5.1.3.15"/>
    </reaction>
</comment>
<evidence type="ECO:0000313" key="5">
    <source>
        <dbReference type="EMBL" id="MCW1886022.1"/>
    </source>
</evidence>
<accession>A0ABT3FR39</accession>
<dbReference type="CDD" id="cd09020">
    <property type="entry name" value="D-hex-6-P-epi_like"/>
    <property type="match status" value="1"/>
</dbReference>
<organism evidence="5 6">
    <name type="scientific">Luteolibacter flavescens</name>
    <dbReference type="NCBI Taxonomy" id="1859460"/>
    <lineage>
        <taxon>Bacteria</taxon>
        <taxon>Pseudomonadati</taxon>
        <taxon>Verrucomicrobiota</taxon>
        <taxon>Verrucomicrobiia</taxon>
        <taxon>Verrucomicrobiales</taxon>
        <taxon>Verrucomicrobiaceae</taxon>
        <taxon>Luteolibacter</taxon>
    </lineage>
</organism>
<protein>
    <recommendedName>
        <fullName evidence="4">Putative glucose-6-phosphate 1-epimerase</fullName>
        <ecNumber evidence="4">5.1.3.15</ecNumber>
    </recommendedName>
</protein>
<dbReference type="InterPro" id="IPR014718">
    <property type="entry name" value="GH-type_carb-bd"/>
</dbReference>
<gene>
    <name evidence="5" type="ORF">OKA04_14890</name>
</gene>
<dbReference type="SUPFAM" id="SSF74650">
    <property type="entry name" value="Galactose mutarotase-like"/>
    <property type="match status" value="1"/>
</dbReference>
<evidence type="ECO:0000256" key="1">
    <source>
        <dbReference type="ARBA" id="ARBA00001096"/>
    </source>
</evidence>
<dbReference type="Proteomes" id="UP001207930">
    <property type="component" value="Unassembled WGS sequence"/>
</dbReference>
<dbReference type="RefSeq" id="WP_264502166.1">
    <property type="nucleotide sequence ID" value="NZ_JAPDDS010000008.1"/>
</dbReference>
<evidence type="ECO:0000256" key="2">
    <source>
        <dbReference type="ARBA" id="ARBA00005866"/>
    </source>
</evidence>
<dbReference type="EMBL" id="JAPDDS010000008">
    <property type="protein sequence ID" value="MCW1886022.1"/>
    <property type="molecule type" value="Genomic_DNA"/>
</dbReference>
<dbReference type="Pfam" id="PF01263">
    <property type="entry name" value="Aldose_epim"/>
    <property type="match status" value="1"/>
</dbReference>
<comment type="similarity">
    <text evidence="2 4">Belongs to the glucose-6-phosphate 1-epimerase family.</text>
</comment>
<dbReference type="EC" id="5.1.3.15" evidence="4"/>
<dbReference type="InterPro" id="IPR011013">
    <property type="entry name" value="Gal_mutarotase_sf_dom"/>
</dbReference>
<keyword evidence="6" id="KW-1185">Reference proteome</keyword>
<dbReference type="PANTHER" id="PTHR11122">
    <property type="entry name" value="APOSPORY-ASSOCIATED PROTEIN C-RELATED"/>
    <property type="match status" value="1"/>
</dbReference>
<keyword evidence="3 4" id="KW-0413">Isomerase</keyword>
<dbReference type="InterPro" id="IPR025532">
    <property type="entry name" value="G6P_1-epimerase"/>
</dbReference>
<sequence length="291" mass="32035">MDDIPQSSTVSTIRVGADFEIYRIDHPRCQALIARQGAQVLEWTTSTGDPILYRSSLAALERGRPVRAGVPICWPWFANHPTDSSLPLHGFVRTLDWSLDSVRESEPGVAMTFIFESTPETMELWPHRFRLEARIELGAELTVGLRAINTGTRPFMMGGALHTYLAVGDLADVHIEGLEGFDHLDKTTGMCVAASYDALRFFGEEIDRIYDTPGPVSVIDRSRGQKTLVENRGNTATVIWNPGRLNADQIDDIGTGEADHFIAVEPAIPGGHEVEVSPGSYHVLLTRISLA</sequence>
<name>A0ABT3FR39_9BACT</name>
<dbReference type="PIRSF" id="PIRSF016020">
    <property type="entry name" value="PHexose_mutarotase"/>
    <property type="match status" value="1"/>
</dbReference>
<dbReference type="InterPro" id="IPR008183">
    <property type="entry name" value="Aldose_1/G6P_1-epimerase"/>
</dbReference>
<dbReference type="PANTHER" id="PTHR11122:SF13">
    <property type="entry name" value="GLUCOSE-6-PHOSPHATE 1-EPIMERASE"/>
    <property type="match status" value="1"/>
</dbReference>
<evidence type="ECO:0000256" key="3">
    <source>
        <dbReference type="ARBA" id="ARBA00023235"/>
    </source>
</evidence>